<protein>
    <submittedName>
        <fullName evidence="2">DUF192 domain-containing protein</fullName>
    </submittedName>
</protein>
<gene>
    <name evidence="2" type="ORF">OFA60_13290</name>
</gene>
<organism evidence="2 3">
    <name type="scientific">Actinomyces naeslundii</name>
    <dbReference type="NCBI Taxonomy" id="1655"/>
    <lineage>
        <taxon>Bacteria</taxon>
        <taxon>Bacillati</taxon>
        <taxon>Actinomycetota</taxon>
        <taxon>Actinomycetes</taxon>
        <taxon>Actinomycetales</taxon>
        <taxon>Actinomycetaceae</taxon>
        <taxon>Actinomyces</taxon>
    </lineage>
</organism>
<dbReference type="EMBL" id="CP113787">
    <property type="protein sequence ID" value="WAL42985.1"/>
    <property type="molecule type" value="Genomic_DNA"/>
</dbReference>
<name>A0AA47FGW5_ACTNA</name>
<dbReference type="InterPro" id="IPR003795">
    <property type="entry name" value="DUF192"/>
</dbReference>
<dbReference type="Gene3D" id="2.60.120.1140">
    <property type="entry name" value="Protein of unknown function DUF192"/>
    <property type="match status" value="1"/>
</dbReference>
<sequence length="142" mass="15273">MDARSGMSARNDGTDNNNSSEVTAPTWAPAGAPPEVLVVDGRATDIPLWRARNHKERNTGLLGTDGLAGALWIERCNWIHTFGMRYDIDVVYVNRHGLVVAVATTARQRLGVPRFTAHSVIELEAGTASILGLHLGTALTTT</sequence>
<evidence type="ECO:0000313" key="3">
    <source>
        <dbReference type="Proteomes" id="UP001163127"/>
    </source>
</evidence>
<evidence type="ECO:0000313" key="2">
    <source>
        <dbReference type="EMBL" id="WAL42985.1"/>
    </source>
</evidence>
<reference evidence="2" key="1">
    <citation type="submission" date="2022-11" db="EMBL/GenBank/DDBJ databases">
        <title>Dental biofilm bacteria. Genome sequencing and assembly.</title>
        <authorList>
            <person name="Robertsson C."/>
        </authorList>
    </citation>
    <scope>NUCLEOTIDE SEQUENCE</scope>
    <source>
        <strain evidence="2">CW</strain>
    </source>
</reference>
<dbReference type="Proteomes" id="UP001163127">
    <property type="component" value="Chromosome"/>
</dbReference>
<dbReference type="InterPro" id="IPR038695">
    <property type="entry name" value="Saro_0823-like_sf"/>
</dbReference>
<dbReference type="AlphaFoldDB" id="A0AA47FGW5"/>
<proteinExistence type="predicted"/>
<feature type="region of interest" description="Disordered" evidence="1">
    <location>
        <begin position="1"/>
        <end position="34"/>
    </location>
</feature>
<feature type="compositionally biased region" description="Low complexity" evidence="1">
    <location>
        <begin position="23"/>
        <end position="34"/>
    </location>
</feature>
<dbReference type="Pfam" id="PF02643">
    <property type="entry name" value="DUF192"/>
    <property type="match status" value="1"/>
</dbReference>
<dbReference type="RefSeq" id="WP_256700387.1">
    <property type="nucleotide sequence ID" value="NZ_CP113787.1"/>
</dbReference>
<evidence type="ECO:0000256" key="1">
    <source>
        <dbReference type="SAM" id="MobiDB-lite"/>
    </source>
</evidence>
<accession>A0AA47FGW5</accession>